<dbReference type="Proteomes" id="UP000195557">
    <property type="component" value="Unassembled WGS sequence"/>
</dbReference>
<protein>
    <submittedName>
        <fullName evidence="1">Uncharacterized protein</fullName>
    </submittedName>
</protein>
<dbReference type="EMBL" id="KZ155785">
    <property type="protein sequence ID" value="OUS46089.1"/>
    <property type="molecule type" value="Genomic_DNA"/>
</dbReference>
<proteinExistence type="predicted"/>
<gene>
    <name evidence="1" type="ORF">BE221DRAFT_76224</name>
</gene>
<organism evidence="1">
    <name type="scientific">Ostreococcus tauri</name>
    <name type="common">Marine green alga</name>
    <dbReference type="NCBI Taxonomy" id="70448"/>
    <lineage>
        <taxon>Eukaryota</taxon>
        <taxon>Viridiplantae</taxon>
        <taxon>Chlorophyta</taxon>
        <taxon>Mamiellophyceae</taxon>
        <taxon>Mamiellales</taxon>
        <taxon>Bathycoccaceae</taxon>
        <taxon>Ostreococcus</taxon>
    </lineage>
</organism>
<dbReference type="AlphaFoldDB" id="A0A1Y5I945"/>
<sequence>MSSIVPFLGSTYIARGGHRRAQPLARSEQRVVVHQEIDHRRARRRLVRLGDALGELGSVRGAPRRSSRARICVRDASRVLESAVFILMRTGGAHLRRDASCVPALVVSYACALRR</sequence>
<accession>A0A1Y5I945</accession>
<evidence type="ECO:0000313" key="1">
    <source>
        <dbReference type="EMBL" id="OUS46089.1"/>
    </source>
</evidence>
<reference evidence="1" key="1">
    <citation type="submission" date="2017-04" db="EMBL/GenBank/DDBJ databases">
        <title>Population genomics of picophytoplankton unveils novel chromosome hypervariability.</title>
        <authorList>
            <consortium name="DOE Joint Genome Institute"/>
            <person name="Blanc-Mathieu R."/>
            <person name="Krasovec M."/>
            <person name="Hebrard M."/>
            <person name="Yau S."/>
            <person name="Desgranges E."/>
            <person name="Martin J."/>
            <person name="Schackwitz W."/>
            <person name="Kuo A."/>
            <person name="Salin G."/>
            <person name="Donnadieu C."/>
            <person name="Desdevises Y."/>
            <person name="Sanchez-Ferandin S."/>
            <person name="Moreau H."/>
            <person name="Rivals E."/>
            <person name="Grigoriev I.V."/>
            <person name="Grimsley N."/>
            <person name="Eyre-Walker A."/>
            <person name="Piganeau G."/>
        </authorList>
    </citation>
    <scope>NUCLEOTIDE SEQUENCE [LARGE SCALE GENOMIC DNA]</scope>
    <source>
        <strain evidence="1">RCC 1115</strain>
    </source>
</reference>
<name>A0A1Y5I945_OSTTA</name>